<evidence type="ECO:0000313" key="3">
    <source>
        <dbReference type="EMBL" id="MBS2963494.1"/>
    </source>
</evidence>
<name>A0A8J7WP89_9ACTN</name>
<evidence type="ECO:0000256" key="2">
    <source>
        <dbReference type="SAM" id="Phobius"/>
    </source>
</evidence>
<comment type="caution">
    <text evidence="3">The sequence shown here is derived from an EMBL/GenBank/DDBJ whole genome shotgun (WGS) entry which is preliminary data.</text>
</comment>
<keyword evidence="2" id="KW-0812">Transmembrane</keyword>
<keyword evidence="2" id="KW-0472">Membrane</keyword>
<dbReference type="RefSeq" id="WP_211467252.1">
    <property type="nucleotide sequence ID" value="NZ_JAGSXH010000028.1"/>
</dbReference>
<dbReference type="Proteomes" id="UP000677913">
    <property type="component" value="Unassembled WGS sequence"/>
</dbReference>
<proteinExistence type="predicted"/>
<feature type="transmembrane region" description="Helical" evidence="2">
    <location>
        <begin position="225"/>
        <end position="245"/>
    </location>
</feature>
<feature type="region of interest" description="Disordered" evidence="1">
    <location>
        <begin position="1"/>
        <end position="80"/>
    </location>
</feature>
<dbReference type="EMBL" id="JAGSXH010000028">
    <property type="protein sequence ID" value="MBS2963494.1"/>
    <property type="molecule type" value="Genomic_DNA"/>
</dbReference>
<organism evidence="3 4">
    <name type="scientific">Actinocrinis puniceicyclus</name>
    <dbReference type="NCBI Taxonomy" id="977794"/>
    <lineage>
        <taxon>Bacteria</taxon>
        <taxon>Bacillati</taxon>
        <taxon>Actinomycetota</taxon>
        <taxon>Actinomycetes</taxon>
        <taxon>Catenulisporales</taxon>
        <taxon>Actinospicaceae</taxon>
        <taxon>Actinocrinis</taxon>
    </lineage>
</organism>
<feature type="compositionally biased region" description="Basic and acidic residues" evidence="1">
    <location>
        <begin position="21"/>
        <end position="42"/>
    </location>
</feature>
<accession>A0A8J7WP89</accession>
<feature type="transmembrane region" description="Helical" evidence="2">
    <location>
        <begin position="173"/>
        <end position="191"/>
    </location>
</feature>
<evidence type="ECO:0000313" key="4">
    <source>
        <dbReference type="Proteomes" id="UP000677913"/>
    </source>
</evidence>
<sequence length="299" mass="32132">MRSDRDEGIALEAAEVGDEAGGEREHQHGQRGEAAQRGREALHYGCGDTGRRRQRQGTQALRHQRRPDQQQGEYGARRAVHDEREGVPSLVDGRLLRRRRGRIELGAAALLCGEVLAFAAFFPVQAIMHGVGAGLSIRSPGALRAVLSAGFHLAVVALIGLALGALLRHTAGAIAALFGLGFILPGVVSAFPQPWSDRIGRFLPTNCIGRLLSQQAHPADLTRPWSFVVLVAYPAVLLGVAGYVLRRRDVWLSLPFDCGRGAAHQREARAAAEEPACAAAFEADGLGDLGRRELTTLFP</sequence>
<evidence type="ECO:0000256" key="1">
    <source>
        <dbReference type="SAM" id="MobiDB-lite"/>
    </source>
</evidence>
<gene>
    <name evidence="3" type="ORF">KGA66_10585</name>
</gene>
<dbReference type="AlphaFoldDB" id="A0A8J7WP89"/>
<keyword evidence="2" id="KW-1133">Transmembrane helix</keyword>
<protein>
    <submittedName>
        <fullName evidence="3">ABC transporter permease subunit</fullName>
    </submittedName>
</protein>
<keyword evidence="4" id="KW-1185">Reference proteome</keyword>
<feature type="transmembrane region" description="Helical" evidence="2">
    <location>
        <begin position="103"/>
        <end position="122"/>
    </location>
</feature>
<reference evidence="3" key="1">
    <citation type="submission" date="2021-04" db="EMBL/GenBank/DDBJ databases">
        <title>Genome based classification of Actinospica acidithermotolerans sp. nov., an actinobacterium isolated from an Indonesian hot spring.</title>
        <authorList>
            <person name="Kusuma A.B."/>
            <person name="Putra K.E."/>
            <person name="Nafisah S."/>
            <person name="Loh J."/>
            <person name="Nouioui I."/>
            <person name="Goodfellow M."/>
        </authorList>
    </citation>
    <scope>NUCLEOTIDE SEQUENCE</scope>
    <source>
        <strain evidence="3">DSM 45618</strain>
    </source>
</reference>
<feature type="transmembrane region" description="Helical" evidence="2">
    <location>
        <begin position="142"/>
        <end position="166"/>
    </location>
</feature>